<dbReference type="Proteomes" id="UP000187209">
    <property type="component" value="Unassembled WGS sequence"/>
</dbReference>
<gene>
    <name evidence="2" type="ORF">SteCoe_6859</name>
</gene>
<reference evidence="2 3" key="1">
    <citation type="submission" date="2016-11" db="EMBL/GenBank/DDBJ databases">
        <title>The macronuclear genome of Stentor coeruleus: a giant cell with tiny introns.</title>
        <authorList>
            <person name="Slabodnick M."/>
            <person name="Ruby J.G."/>
            <person name="Reiff S.B."/>
            <person name="Swart E.C."/>
            <person name="Gosai S."/>
            <person name="Prabakaran S."/>
            <person name="Witkowska E."/>
            <person name="Larue G.E."/>
            <person name="Fisher S."/>
            <person name="Freeman R.M."/>
            <person name="Gunawardena J."/>
            <person name="Chu W."/>
            <person name="Stover N.A."/>
            <person name="Gregory B.D."/>
            <person name="Nowacki M."/>
            <person name="Derisi J."/>
            <person name="Roy S.W."/>
            <person name="Marshall W.F."/>
            <person name="Sood P."/>
        </authorList>
    </citation>
    <scope>NUCLEOTIDE SEQUENCE [LARGE SCALE GENOMIC DNA]</scope>
    <source>
        <strain evidence="2">WM001</strain>
    </source>
</reference>
<dbReference type="AlphaFoldDB" id="A0A1R2CNW2"/>
<keyword evidence="3" id="KW-1185">Reference proteome</keyword>
<evidence type="ECO:0000313" key="2">
    <source>
        <dbReference type="EMBL" id="OMJ90687.1"/>
    </source>
</evidence>
<feature type="region of interest" description="Disordered" evidence="1">
    <location>
        <begin position="1"/>
        <end position="21"/>
    </location>
</feature>
<proteinExistence type="predicted"/>
<comment type="caution">
    <text evidence="2">The sequence shown here is derived from an EMBL/GenBank/DDBJ whole genome shotgun (WGS) entry which is preliminary data.</text>
</comment>
<sequence>MQVKKPSPNSSLVKSRSRPKIISPQKAIMQRTSPVKNGQKNILKQNLTKDYFNYTPLRQNKSATCSTPDLILNKSMRKEAQLQEIVSQKKIIMDQGKILQQKLKEFKNKVNTNSRSTLSSKTNIKHVSLFVRILDKNFTKLKMMKLAPIFSLTKIIYEREVKRPRRYYKQVLLKKCFKSLSLVLEKFYRANTHYHLQLLVKTFLKWSDKSSISSPVSVPTNDSMLDFPAILTVSPKFTINSSFTSNETSATELASLSEAFYSSSLLHYKGFKPWKKFIEIIKHKRRQKSLARDNYICKLSLKSFQGLFKNWDHCVRRPRIFRRILLLQKSFNVIREYDKNGEGFDEYVQKFREFKLVTRCMDGWKIFVNIRKVEKVREVRNARIRKSISEWRLNKKDEMC</sequence>
<accession>A0A1R2CNW2</accession>
<organism evidence="2 3">
    <name type="scientific">Stentor coeruleus</name>
    <dbReference type="NCBI Taxonomy" id="5963"/>
    <lineage>
        <taxon>Eukaryota</taxon>
        <taxon>Sar</taxon>
        <taxon>Alveolata</taxon>
        <taxon>Ciliophora</taxon>
        <taxon>Postciliodesmatophora</taxon>
        <taxon>Heterotrichea</taxon>
        <taxon>Heterotrichida</taxon>
        <taxon>Stentoridae</taxon>
        <taxon>Stentor</taxon>
    </lineage>
</organism>
<evidence type="ECO:0000313" key="3">
    <source>
        <dbReference type="Proteomes" id="UP000187209"/>
    </source>
</evidence>
<protein>
    <submittedName>
        <fullName evidence="2">Uncharacterized protein</fullName>
    </submittedName>
</protein>
<evidence type="ECO:0000256" key="1">
    <source>
        <dbReference type="SAM" id="MobiDB-lite"/>
    </source>
</evidence>
<name>A0A1R2CNW2_9CILI</name>
<dbReference type="EMBL" id="MPUH01000097">
    <property type="protein sequence ID" value="OMJ90687.1"/>
    <property type="molecule type" value="Genomic_DNA"/>
</dbReference>